<reference evidence="3" key="1">
    <citation type="submission" date="2016-06" db="UniProtKB">
        <authorList>
            <consortium name="WormBaseParasite"/>
        </authorList>
    </citation>
    <scope>IDENTIFICATION</scope>
</reference>
<keyword evidence="2" id="KW-1185">Reference proteome</keyword>
<name>A0A183SGH1_SCHSO</name>
<dbReference type="AlphaFoldDB" id="A0A183SGH1"/>
<dbReference type="OrthoDB" id="424543at2759"/>
<proteinExistence type="predicted"/>
<gene>
    <name evidence="1" type="ORF">SSLN_LOCUS3319</name>
</gene>
<protein>
    <submittedName>
        <fullName evidence="3">Reverse transcriptase domain-containing protein</fullName>
    </submittedName>
</protein>
<organism evidence="3">
    <name type="scientific">Schistocephalus solidus</name>
    <name type="common">Tapeworm</name>
    <dbReference type="NCBI Taxonomy" id="70667"/>
    <lineage>
        <taxon>Eukaryota</taxon>
        <taxon>Metazoa</taxon>
        <taxon>Spiralia</taxon>
        <taxon>Lophotrochozoa</taxon>
        <taxon>Platyhelminthes</taxon>
        <taxon>Cestoda</taxon>
        <taxon>Eucestoda</taxon>
        <taxon>Diphyllobothriidea</taxon>
        <taxon>Diphyllobothriidae</taxon>
        <taxon>Schistocephalus</taxon>
    </lineage>
</organism>
<evidence type="ECO:0000313" key="3">
    <source>
        <dbReference type="WBParaSite" id="SSLN_0000341901-mRNA-1"/>
    </source>
</evidence>
<dbReference type="WBParaSite" id="SSLN_0000341901-mRNA-1">
    <property type="protein sequence ID" value="SSLN_0000341901-mRNA-1"/>
    <property type="gene ID" value="SSLN_0000341901"/>
</dbReference>
<sequence>MYVQSHVSTTTVHELLIAVDVYLNVRIERHIQMNMNLFTAAYDSFGLTINMEKMVIMRHPPVKTTYIHFNGIRLQAVDITYLDITLSHSTEYVLTPGPDEE</sequence>
<evidence type="ECO:0000313" key="2">
    <source>
        <dbReference type="Proteomes" id="UP000275846"/>
    </source>
</evidence>
<evidence type="ECO:0000313" key="1">
    <source>
        <dbReference type="EMBL" id="VDL89704.1"/>
    </source>
</evidence>
<reference evidence="1 2" key="2">
    <citation type="submission" date="2018-11" db="EMBL/GenBank/DDBJ databases">
        <authorList>
            <consortium name="Pathogen Informatics"/>
        </authorList>
    </citation>
    <scope>NUCLEOTIDE SEQUENCE [LARGE SCALE GENOMIC DNA]</scope>
    <source>
        <strain evidence="1 2">NST_G2</strain>
    </source>
</reference>
<dbReference type="Proteomes" id="UP000275846">
    <property type="component" value="Unassembled WGS sequence"/>
</dbReference>
<dbReference type="EMBL" id="UYSU01032502">
    <property type="protein sequence ID" value="VDL89704.1"/>
    <property type="molecule type" value="Genomic_DNA"/>
</dbReference>
<accession>A0A183SGH1</accession>